<dbReference type="Proteomes" id="UP001277972">
    <property type="component" value="Unassembled WGS sequence"/>
</dbReference>
<keyword evidence="1" id="KW-0808">Transferase</keyword>
<gene>
    <name evidence="1" type="ORF">SH601_07755</name>
</gene>
<evidence type="ECO:0000313" key="1">
    <source>
        <dbReference type="EMBL" id="MDX8045885.1"/>
    </source>
</evidence>
<reference evidence="1" key="1">
    <citation type="submission" date="2023-11" db="EMBL/GenBank/DDBJ databases">
        <title>Gracilibacillus pellucida a moderately halophilic bacterium isolated from saline soil in Xinjiang province.</title>
        <authorList>
            <person name="Zhang Z."/>
            <person name="Tan F."/>
            <person name="Wang Y."/>
            <person name="Xia M."/>
        </authorList>
    </citation>
    <scope>NUCLEOTIDE SEQUENCE</scope>
    <source>
        <strain evidence="1">S3-1-1</strain>
    </source>
</reference>
<dbReference type="EC" id="2.1.1.-" evidence="1"/>
<comment type="caution">
    <text evidence="1">The sequence shown here is derived from an EMBL/GenBank/DDBJ whole genome shotgun (WGS) entry which is preliminary data.</text>
</comment>
<evidence type="ECO:0000313" key="2">
    <source>
        <dbReference type="Proteomes" id="UP001277972"/>
    </source>
</evidence>
<protein>
    <submittedName>
        <fullName evidence="1">O-methyltransferase</fullName>
        <ecNumber evidence="1">2.1.1.-</ecNumber>
    </submittedName>
</protein>
<sequence length="215" mass="24508">MIGVHNQDIIDYLNKLGQEEADWIKQLQQEAEEHHVPIMDKQGIALLQQLIRLHKPTKILEIGTAIGYSALRMLEAYPDSSVVTVERDQSMYERATANIELNNQQDNINIIFGDALEVEGDIQQQGPYDMIFIDAAKGQYRHFFDKYAPLLTDKGLIITDNVLFRGLVTNAEEAPKRLQKLVEKIKLYNQWLMENPLYDTTILPVGDGVAISVKK</sequence>
<proteinExistence type="predicted"/>
<name>A0ACC6M4I8_9BACI</name>
<accession>A0ACC6M4I8</accession>
<organism evidence="1 2">
    <name type="scientific">Gracilibacillus pellucidus</name>
    <dbReference type="NCBI Taxonomy" id="3095368"/>
    <lineage>
        <taxon>Bacteria</taxon>
        <taxon>Bacillati</taxon>
        <taxon>Bacillota</taxon>
        <taxon>Bacilli</taxon>
        <taxon>Bacillales</taxon>
        <taxon>Bacillaceae</taxon>
        <taxon>Gracilibacillus</taxon>
    </lineage>
</organism>
<keyword evidence="1" id="KW-0489">Methyltransferase</keyword>
<keyword evidence="2" id="KW-1185">Reference proteome</keyword>
<dbReference type="EMBL" id="JAWZSR010000004">
    <property type="protein sequence ID" value="MDX8045885.1"/>
    <property type="molecule type" value="Genomic_DNA"/>
</dbReference>